<sequence length="60" mass="7004">MLNKVKKGANLTSILELVVLQKIHDSQVKIEKKSKPEDSKLEIFCDDFGQMVYWIEPQNR</sequence>
<dbReference type="AlphaFoldDB" id="F6B778"/>
<accession>F6B778</accession>
<dbReference type="STRING" id="868595.Desca_1655"/>
<organism evidence="1 2">
    <name type="scientific">Desulfotomaculum nigrificans (strain DSM 14880 / VKM B-2319 / CO-1-SRB)</name>
    <name type="common">Desulfotomaculum carboxydivorans</name>
    <dbReference type="NCBI Taxonomy" id="868595"/>
    <lineage>
        <taxon>Bacteria</taxon>
        <taxon>Bacillati</taxon>
        <taxon>Bacillota</taxon>
        <taxon>Clostridia</taxon>
        <taxon>Eubacteriales</taxon>
        <taxon>Desulfotomaculaceae</taxon>
        <taxon>Desulfotomaculum</taxon>
    </lineage>
</organism>
<keyword evidence="2" id="KW-1185">Reference proteome</keyword>
<reference evidence="1" key="1">
    <citation type="submission" date="2011-05" db="EMBL/GenBank/DDBJ databases">
        <title>Complete sequence of Desulfotomaculum carboxydivorans CO-1-SRB.</title>
        <authorList>
            <consortium name="US DOE Joint Genome Institute"/>
            <person name="Lucas S."/>
            <person name="Han J."/>
            <person name="Lapidus A."/>
            <person name="Cheng J.-F."/>
            <person name="Goodwin L."/>
            <person name="Pitluck S."/>
            <person name="Peters L."/>
            <person name="Mikhailova N."/>
            <person name="Lu M."/>
            <person name="Han C."/>
            <person name="Tapia R."/>
            <person name="Land M."/>
            <person name="Hauser L."/>
            <person name="Kyrpides N."/>
            <person name="Ivanova N."/>
            <person name="Pagani I."/>
            <person name="Stams A."/>
            <person name="Plugge C."/>
            <person name="Muyzer G."/>
            <person name="Kuever J."/>
            <person name="Parshina S."/>
            <person name="Ivanova A."/>
            <person name="Nazina T."/>
            <person name="Woyke T."/>
        </authorList>
    </citation>
    <scope>NUCLEOTIDE SEQUENCE [LARGE SCALE GENOMIC DNA]</scope>
    <source>
        <strain evidence="1">CO-1-SRB</strain>
    </source>
</reference>
<dbReference type="Proteomes" id="UP000009226">
    <property type="component" value="Chromosome"/>
</dbReference>
<gene>
    <name evidence="1" type="ordered locus">Desca_1655</name>
</gene>
<evidence type="ECO:0000313" key="1">
    <source>
        <dbReference type="EMBL" id="AEF94503.1"/>
    </source>
</evidence>
<name>F6B778_DESCC</name>
<dbReference type="HOGENOM" id="CLU_2933803_0_0_9"/>
<dbReference type="EMBL" id="CP002736">
    <property type="protein sequence ID" value="AEF94503.1"/>
    <property type="molecule type" value="Genomic_DNA"/>
</dbReference>
<evidence type="ECO:0000313" key="2">
    <source>
        <dbReference type="Proteomes" id="UP000009226"/>
    </source>
</evidence>
<proteinExistence type="predicted"/>
<dbReference type="KEGG" id="dca:Desca_1655"/>
<dbReference type="RefSeq" id="WP_003545390.1">
    <property type="nucleotide sequence ID" value="NC_015565.1"/>
</dbReference>
<protein>
    <submittedName>
        <fullName evidence="1">Uncharacterized protein</fullName>
    </submittedName>
</protein>